<reference evidence="6 7" key="1">
    <citation type="submission" date="2019-04" db="EMBL/GenBank/DDBJ databases">
        <title>Phreatobacter aquaticus sp. nov.</title>
        <authorList>
            <person name="Choi A."/>
        </authorList>
    </citation>
    <scope>NUCLEOTIDE SEQUENCE [LARGE SCALE GENOMIC DNA]</scope>
    <source>
        <strain evidence="6 7">KCTC 52518</strain>
    </source>
</reference>
<evidence type="ECO:0000256" key="2">
    <source>
        <dbReference type="ARBA" id="ARBA00022989"/>
    </source>
</evidence>
<dbReference type="EMBL" id="CP039690">
    <property type="protein sequence ID" value="QCI68891.1"/>
    <property type="molecule type" value="Genomic_DNA"/>
</dbReference>
<feature type="transmembrane region" description="Helical" evidence="4">
    <location>
        <begin position="312"/>
        <end position="336"/>
    </location>
</feature>
<feature type="transmembrane region" description="Helical" evidence="4">
    <location>
        <begin position="21"/>
        <end position="49"/>
    </location>
</feature>
<keyword evidence="1 4" id="KW-0812">Transmembrane</keyword>
<feature type="transmembrane region" description="Helical" evidence="4">
    <location>
        <begin position="348"/>
        <end position="369"/>
    </location>
</feature>
<dbReference type="PANTHER" id="PTHR23534">
    <property type="entry name" value="MFS PERMEASE"/>
    <property type="match status" value="1"/>
</dbReference>
<dbReference type="InterPro" id="IPR036259">
    <property type="entry name" value="MFS_trans_sf"/>
</dbReference>
<dbReference type="SUPFAM" id="SSF103473">
    <property type="entry name" value="MFS general substrate transporter"/>
    <property type="match status" value="1"/>
</dbReference>
<dbReference type="Gene3D" id="1.20.1250.20">
    <property type="entry name" value="MFS general substrate transporter like domains"/>
    <property type="match status" value="1"/>
</dbReference>
<evidence type="ECO:0000256" key="1">
    <source>
        <dbReference type="ARBA" id="ARBA00022692"/>
    </source>
</evidence>
<feature type="transmembrane region" description="Helical" evidence="4">
    <location>
        <begin position="375"/>
        <end position="396"/>
    </location>
</feature>
<dbReference type="InterPro" id="IPR020846">
    <property type="entry name" value="MFS_dom"/>
</dbReference>
<proteinExistence type="predicted"/>
<protein>
    <submittedName>
        <fullName evidence="6">MFS transporter</fullName>
    </submittedName>
</protein>
<feature type="transmembrane region" description="Helical" evidence="4">
    <location>
        <begin position="287"/>
        <end position="306"/>
    </location>
</feature>
<dbReference type="Proteomes" id="UP000298781">
    <property type="component" value="Chromosome"/>
</dbReference>
<dbReference type="RefSeq" id="WP_136964306.1">
    <property type="nucleotide sequence ID" value="NZ_CP039690.1"/>
</dbReference>
<evidence type="ECO:0000259" key="5">
    <source>
        <dbReference type="PROSITE" id="PS50850"/>
    </source>
</evidence>
<keyword evidence="7" id="KW-1185">Reference proteome</keyword>
<feature type="transmembrane region" description="Helical" evidence="4">
    <location>
        <begin position="84"/>
        <end position="102"/>
    </location>
</feature>
<dbReference type="Pfam" id="PF07690">
    <property type="entry name" value="MFS_1"/>
    <property type="match status" value="2"/>
</dbReference>
<feature type="transmembrane region" description="Helical" evidence="4">
    <location>
        <begin position="261"/>
        <end position="280"/>
    </location>
</feature>
<dbReference type="GO" id="GO:0022857">
    <property type="term" value="F:transmembrane transporter activity"/>
    <property type="evidence" value="ECO:0007669"/>
    <property type="project" value="InterPro"/>
</dbReference>
<evidence type="ECO:0000313" key="6">
    <source>
        <dbReference type="EMBL" id="QCI68891.1"/>
    </source>
</evidence>
<feature type="domain" description="Major facilitator superfamily (MFS) profile" evidence="5">
    <location>
        <begin position="184"/>
        <end position="404"/>
    </location>
</feature>
<gene>
    <name evidence="6" type="ORF">E8M01_34460</name>
</gene>
<feature type="transmembrane region" description="Helical" evidence="4">
    <location>
        <begin position="108"/>
        <end position="125"/>
    </location>
</feature>
<evidence type="ECO:0000313" key="7">
    <source>
        <dbReference type="Proteomes" id="UP000298781"/>
    </source>
</evidence>
<dbReference type="PANTHER" id="PTHR23534:SF1">
    <property type="entry name" value="MAJOR FACILITATOR SUPERFAMILY PROTEIN"/>
    <property type="match status" value="1"/>
</dbReference>
<keyword evidence="3 4" id="KW-0472">Membrane</keyword>
<feature type="transmembrane region" description="Helical" evidence="4">
    <location>
        <begin position="145"/>
        <end position="164"/>
    </location>
</feature>
<evidence type="ECO:0000256" key="4">
    <source>
        <dbReference type="SAM" id="Phobius"/>
    </source>
</evidence>
<feature type="transmembrane region" description="Helical" evidence="4">
    <location>
        <begin position="221"/>
        <end position="249"/>
    </location>
</feature>
<dbReference type="OrthoDB" id="8558006at2"/>
<accession>A0A4D7B7B7</accession>
<evidence type="ECO:0000256" key="3">
    <source>
        <dbReference type="ARBA" id="ARBA00023136"/>
    </source>
</evidence>
<keyword evidence="2 4" id="KW-1133">Transmembrane helix</keyword>
<dbReference type="PROSITE" id="PS50850">
    <property type="entry name" value="MFS"/>
    <property type="match status" value="1"/>
</dbReference>
<dbReference type="AlphaFoldDB" id="A0A4D7B7B7"/>
<organism evidence="6 7">
    <name type="scientific">Phreatobacter stygius</name>
    <dbReference type="NCBI Taxonomy" id="1940610"/>
    <lineage>
        <taxon>Bacteria</taxon>
        <taxon>Pseudomonadati</taxon>
        <taxon>Pseudomonadota</taxon>
        <taxon>Alphaproteobacteria</taxon>
        <taxon>Hyphomicrobiales</taxon>
        <taxon>Phreatobacteraceae</taxon>
        <taxon>Phreatobacter</taxon>
    </lineage>
</organism>
<dbReference type="InterPro" id="IPR011701">
    <property type="entry name" value="MFS"/>
</dbReference>
<dbReference type="KEGG" id="pstg:E8M01_34460"/>
<feature type="transmembrane region" description="Helical" evidence="4">
    <location>
        <begin position="55"/>
        <end position="77"/>
    </location>
</feature>
<name>A0A4D7B7B7_9HYPH</name>
<feature type="transmembrane region" description="Helical" evidence="4">
    <location>
        <begin position="176"/>
        <end position="200"/>
    </location>
</feature>
<sequence>MTATTQDMLAAGDRLARRNAFILSLATALAGANTTVMFATGAIVGAGLAPSRSLATLPISIFVVGLAAASLPVGMLIHRFGRRAAYQIATSAGVLTGLFGYLGVTLASFPIFCLATFCAGFYASAAQSYRFAAADTASDAFRPKAISWVMTGGIIAGVVGPQLVVWTKDAMPPVLFAGTFIGQAVVAILAGVILSFIDIPKPKPVAAAARRPVSRFFRDRAFLTAVVCGAATYMLMNFVMTAAPLAMIGCGHGVDDAAYGIQWHVIAMYGPSFFTGGLISRFGAPRIVAAGLALTALAAVAGLAGLTVAHFYLALVLLGLGWNFGYIGASAMVAATAQPEERTQVQSINDFCVFGVMAVGSFSSGQILTNYGWDMVNWVVFPIVLVAAVSLAFGTLRRVPSTAH</sequence>